<accession>A0A090F9K4</accession>
<gene>
    <name evidence="1" type="ORF">MPLDJ20_280030</name>
</gene>
<proteinExistence type="predicted"/>
<protein>
    <submittedName>
        <fullName evidence="1">Uncharacterized protein</fullName>
    </submittedName>
</protein>
<sequence length="252" mass="28561">MLGDRLSGNAARLVLAVDLERHATLEEQQRTGRQHRKLRHAFDHEIGADPLRLDLLEPHALGDDGKLVRRDKRQLPLVAHLGAARIPRLAPARAPRRSAMEVTCDTVEAKLQFRDRPCLEMIVRSGIERRCLGRQLAAGHDVDRRFRYGEKFQVRFLHAAGLKVPKNAVQSKALMIRSHRLMAITIFLPQIRFIGRGKPQCCRAGRIDDRARNREEARSCRLDTPSRRFGCSGWYPGCLPQPGQIPQKSAPT</sequence>
<reference evidence="1 2" key="1">
    <citation type="submission" date="2014-08" db="EMBL/GenBank/DDBJ databases">
        <authorList>
            <person name="Moulin Lionel"/>
        </authorList>
    </citation>
    <scope>NUCLEOTIDE SEQUENCE [LARGE SCALE GENOMIC DNA]</scope>
</reference>
<evidence type="ECO:0000313" key="2">
    <source>
        <dbReference type="Proteomes" id="UP000046373"/>
    </source>
</evidence>
<name>A0A090F9K4_MESPL</name>
<dbReference type="EMBL" id="CCNB01000021">
    <property type="protein sequence ID" value="CDX40599.1"/>
    <property type="molecule type" value="Genomic_DNA"/>
</dbReference>
<organism evidence="1 2">
    <name type="scientific">Mesorhizobium plurifarium</name>
    <dbReference type="NCBI Taxonomy" id="69974"/>
    <lineage>
        <taxon>Bacteria</taxon>
        <taxon>Pseudomonadati</taxon>
        <taxon>Pseudomonadota</taxon>
        <taxon>Alphaproteobacteria</taxon>
        <taxon>Hyphomicrobiales</taxon>
        <taxon>Phyllobacteriaceae</taxon>
        <taxon>Mesorhizobium</taxon>
    </lineage>
</organism>
<dbReference type="AlphaFoldDB" id="A0A090F9K4"/>
<dbReference type="Proteomes" id="UP000046373">
    <property type="component" value="Unassembled WGS sequence"/>
</dbReference>
<evidence type="ECO:0000313" key="1">
    <source>
        <dbReference type="EMBL" id="CDX40599.1"/>
    </source>
</evidence>